<feature type="compositionally biased region" description="Polar residues" evidence="1">
    <location>
        <begin position="546"/>
        <end position="557"/>
    </location>
</feature>
<feature type="compositionally biased region" description="Basic and acidic residues" evidence="1">
    <location>
        <begin position="38"/>
        <end position="47"/>
    </location>
</feature>
<feature type="compositionally biased region" description="Polar residues" evidence="1">
    <location>
        <begin position="98"/>
        <end position="113"/>
    </location>
</feature>
<feature type="compositionally biased region" description="Basic and acidic residues" evidence="1">
    <location>
        <begin position="429"/>
        <end position="439"/>
    </location>
</feature>
<feature type="compositionally biased region" description="Pro residues" evidence="1">
    <location>
        <begin position="286"/>
        <end position="299"/>
    </location>
</feature>
<accession>A0A6A6DQ58</accession>
<dbReference type="Proteomes" id="UP000800200">
    <property type="component" value="Unassembled WGS sequence"/>
</dbReference>
<gene>
    <name evidence="2" type="ORF">K469DRAFT_715878</name>
</gene>
<dbReference type="AlphaFoldDB" id="A0A6A6DQ58"/>
<feature type="compositionally biased region" description="Basic and acidic residues" evidence="1">
    <location>
        <begin position="510"/>
        <end position="531"/>
    </location>
</feature>
<feature type="region of interest" description="Disordered" evidence="1">
    <location>
        <begin position="28"/>
        <end position="59"/>
    </location>
</feature>
<feature type="compositionally biased region" description="Low complexity" evidence="1">
    <location>
        <begin position="275"/>
        <end position="285"/>
    </location>
</feature>
<feature type="region of interest" description="Disordered" evidence="1">
    <location>
        <begin position="152"/>
        <end position="338"/>
    </location>
</feature>
<feature type="region of interest" description="Disordered" evidence="1">
    <location>
        <begin position="98"/>
        <end position="120"/>
    </location>
</feature>
<proteinExistence type="predicted"/>
<feature type="compositionally biased region" description="Pro residues" evidence="1">
    <location>
        <begin position="257"/>
        <end position="269"/>
    </location>
</feature>
<organism evidence="2 3">
    <name type="scientific">Zopfia rhizophila CBS 207.26</name>
    <dbReference type="NCBI Taxonomy" id="1314779"/>
    <lineage>
        <taxon>Eukaryota</taxon>
        <taxon>Fungi</taxon>
        <taxon>Dikarya</taxon>
        <taxon>Ascomycota</taxon>
        <taxon>Pezizomycotina</taxon>
        <taxon>Dothideomycetes</taxon>
        <taxon>Dothideomycetes incertae sedis</taxon>
        <taxon>Zopfiaceae</taxon>
        <taxon>Zopfia</taxon>
    </lineage>
</organism>
<dbReference type="OrthoDB" id="3546893at2759"/>
<feature type="compositionally biased region" description="Basic and acidic residues" evidence="1">
    <location>
        <begin position="407"/>
        <end position="422"/>
    </location>
</feature>
<keyword evidence="3" id="KW-1185">Reference proteome</keyword>
<feature type="compositionally biased region" description="Basic and acidic residues" evidence="1">
    <location>
        <begin position="455"/>
        <end position="471"/>
    </location>
</feature>
<feature type="compositionally biased region" description="Polar residues" evidence="1">
    <location>
        <begin position="238"/>
        <end position="254"/>
    </location>
</feature>
<feature type="region of interest" description="Disordered" evidence="1">
    <location>
        <begin position="385"/>
        <end position="579"/>
    </location>
</feature>
<evidence type="ECO:0000313" key="2">
    <source>
        <dbReference type="EMBL" id="KAF2179786.1"/>
    </source>
</evidence>
<protein>
    <submittedName>
        <fullName evidence="2">Uncharacterized protein</fullName>
    </submittedName>
</protein>
<evidence type="ECO:0000256" key="1">
    <source>
        <dbReference type="SAM" id="MobiDB-lite"/>
    </source>
</evidence>
<evidence type="ECO:0000313" key="3">
    <source>
        <dbReference type="Proteomes" id="UP000800200"/>
    </source>
</evidence>
<feature type="compositionally biased region" description="Polar residues" evidence="1">
    <location>
        <begin position="177"/>
        <end position="202"/>
    </location>
</feature>
<dbReference type="EMBL" id="ML994662">
    <property type="protein sequence ID" value="KAF2179786.1"/>
    <property type="molecule type" value="Genomic_DNA"/>
</dbReference>
<reference evidence="2" key="1">
    <citation type="journal article" date="2020" name="Stud. Mycol.">
        <title>101 Dothideomycetes genomes: a test case for predicting lifestyles and emergence of pathogens.</title>
        <authorList>
            <person name="Haridas S."/>
            <person name="Albert R."/>
            <person name="Binder M."/>
            <person name="Bloem J."/>
            <person name="Labutti K."/>
            <person name="Salamov A."/>
            <person name="Andreopoulos B."/>
            <person name="Baker S."/>
            <person name="Barry K."/>
            <person name="Bills G."/>
            <person name="Bluhm B."/>
            <person name="Cannon C."/>
            <person name="Castanera R."/>
            <person name="Culley D."/>
            <person name="Daum C."/>
            <person name="Ezra D."/>
            <person name="Gonzalez J."/>
            <person name="Henrissat B."/>
            <person name="Kuo A."/>
            <person name="Liang C."/>
            <person name="Lipzen A."/>
            <person name="Lutzoni F."/>
            <person name="Magnuson J."/>
            <person name="Mondo S."/>
            <person name="Nolan M."/>
            <person name="Ohm R."/>
            <person name="Pangilinan J."/>
            <person name="Park H.-J."/>
            <person name="Ramirez L."/>
            <person name="Alfaro M."/>
            <person name="Sun H."/>
            <person name="Tritt A."/>
            <person name="Yoshinaga Y."/>
            <person name="Zwiers L.-H."/>
            <person name="Turgeon B."/>
            <person name="Goodwin S."/>
            <person name="Spatafora J."/>
            <person name="Crous P."/>
            <person name="Grigoriev I."/>
        </authorList>
    </citation>
    <scope>NUCLEOTIDE SEQUENCE</scope>
    <source>
        <strain evidence="2">CBS 207.26</strain>
    </source>
</reference>
<sequence length="579" mass="62904">MSPGSVFSIPTFPSPCYGIGSIHSIISPPPTFELSRPPNEHAPEPRTPDSPTAPSSPFEVLVPVFSSSPERPLLADEYDPTQPHLVYHTLASNRTNQFPSPFSTIPEESSAASARTVDHERLCSEGSPQCLRKAIRPHSFLPRSVERLPCDSSVETHSIREEPVPDNINPARLSKDAFSTFNHAFDNPNTGTLKTSESSSRNGIPMPISPTSAKPIFKPLIGAAFPSSPPFQKEADGSPSSTPKRARSTKQSNLAPPRNPAQPGSPPSLPRTAESSPSSVYSVIPSSPPSHSPLPPCSPRPKHAELPAPSLNFTNIPTLFPPPSGPRRSPPRPLWSSIQTLRRMNSDANKCGREERRYLRLGREDSIALPGEESWLDKLENAVEDDETWGEEKGALVGGAPDDWEEEAKILEEVETKREEKAGSSTTGKDTENAKDGKAEQPVQHSSSKILFSSPKDDRSSSIWEDGEKFWHSTPSHPPLSPRKTEKAHTELPSSLPAFEATVSTPKTSCKRDFGAAKDDSPSPKQEKSNDKQLAGNRYRKRSALGTGTPNVRTQVQPPGGSLHGTPGSLYDQDGFLRV</sequence>
<name>A0A6A6DQ58_9PEZI</name>